<dbReference type="InterPro" id="IPR004119">
    <property type="entry name" value="EcKL"/>
</dbReference>
<dbReference type="AlphaFoldDB" id="A0A1S4F645"/>
<dbReference type="InterPro" id="IPR011009">
    <property type="entry name" value="Kinase-like_dom_sf"/>
</dbReference>
<organism evidence="2 3">
    <name type="scientific">Aedes aegypti</name>
    <name type="common">Yellowfever mosquito</name>
    <name type="synonym">Culex aegypti</name>
    <dbReference type="NCBI Taxonomy" id="7159"/>
    <lineage>
        <taxon>Eukaryota</taxon>
        <taxon>Metazoa</taxon>
        <taxon>Ecdysozoa</taxon>
        <taxon>Arthropoda</taxon>
        <taxon>Hexapoda</taxon>
        <taxon>Insecta</taxon>
        <taxon>Pterygota</taxon>
        <taxon>Neoptera</taxon>
        <taxon>Endopterygota</taxon>
        <taxon>Diptera</taxon>
        <taxon>Nematocera</taxon>
        <taxon>Culicoidea</taxon>
        <taxon>Culicidae</taxon>
        <taxon>Culicinae</taxon>
        <taxon>Aedini</taxon>
        <taxon>Aedes</taxon>
        <taxon>Stegomyia</taxon>
    </lineage>
</organism>
<keyword evidence="3" id="KW-1185">Reference proteome</keyword>
<gene>
    <name evidence="2" type="primary">5579807</name>
</gene>
<dbReference type="FunCoup" id="A0A1S4F645">
    <property type="interactions" value="13"/>
</dbReference>
<name>A0A1S4F645_AEDAE</name>
<reference evidence="2" key="2">
    <citation type="submission" date="2020-05" db="UniProtKB">
        <authorList>
            <consortium name="EnsemblMetazoa"/>
        </authorList>
    </citation>
    <scope>IDENTIFICATION</scope>
    <source>
        <strain evidence="2">LVP_AGWG</strain>
    </source>
</reference>
<dbReference type="SUPFAM" id="SSF56112">
    <property type="entry name" value="Protein kinase-like (PK-like)"/>
    <property type="match status" value="1"/>
</dbReference>
<dbReference type="Proteomes" id="UP000008820">
    <property type="component" value="Chromosome 3"/>
</dbReference>
<dbReference type="EnsemblMetazoa" id="AAEL003954-RA">
    <property type="protein sequence ID" value="AAEL003954-PA"/>
    <property type="gene ID" value="AAEL003954"/>
</dbReference>
<proteinExistence type="predicted"/>
<dbReference type="Pfam" id="PF02958">
    <property type="entry name" value="EcKL"/>
    <property type="match status" value="1"/>
</dbReference>
<accession>A0A1S4F645</accession>
<dbReference type="VEuPathDB" id="VectorBase:AAEL003954"/>
<dbReference type="SMART" id="SM00587">
    <property type="entry name" value="CHK"/>
    <property type="match status" value="1"/>
</dbReference>
<dbReference type="Gene3D" id="3.90.1200.10">
    <property type="match status" value="1"/>
</dbReference>
<protein>
    <recommendedName>
        <fullName evidence="1">CHK kinase-like domain-containing protein</fullName>
    </recommendedName>
</protein>
<dbReference type="InterPro" id="IPR015897">
    <property type="entry name" value="CHK_kinase-like"/>
</dbReference>
<dbReference type="PANTHER" id="PTHR11012">
    <property type="entry name" value="PROTEIN KINASE-LIKE DOMAIN-CONTAINING"/>
    <property type="match status" value="1"/>
</dbReference>
<dbReference type="InParanoid" id="A0A1S4F645"/>
<feature type="domain" description="CHK kinase-like" evidence="1">
    <location>
        <begin position="138"/>
        <end position="328"/>
    </location>
</feature>
<dbReference type="PANTHER" id="PTHR11012:SF12">
    <property type="entry name" value="CHK KINASE-LIKE DOMAIN-CONTAINING PROTEIN-RELATED"/>
    <property type="match status" value="1"/>
</dbReference>
<evidence type="ECO:0000313" key="2">
    <source>
        <dbReference type="EnsemblMetazoa" id="AAEL003954-PA"/>
    </source>
</evidence>
<dbReference type="OrthoDB" id="8250698at2759"/>
<sequence length="408" mass="46767">MAEHSADELQAPEWLNDQFFTEILQKSEDDPSLRIVGEYKLLPATQAGDHYASIMFRTSIRYETKRLAGEQEIELIIKAQPTADGFKKELSKDNALFVKEIKMYSEILPAMVKVLKEAGEHLEVARLIHAALVPNVVIVMESLTPKGWLPGRESVVSYEEALPTIRNIANFHAASLYLNQEITDLSTNSVKEMLSEGVVLTLFTKGFEEFCAVLEKWEGYETIAKKLKTLRSTFEQRLQDVYTPNPKTVGYNVLAHADFSWKNVMHKTNSEGRPVDSMLIDYQCCHWGSPAIDVFSLLDLIIDNRTKTAHRGKILYEYHKQFATVLGKIGFTGKIPTLIDLQIELLRKGFMEVLHETVFEKYKYMQMKDETFDNLEEGNPDDPTYRNQEFCDTIRREMSSLLYKGLLD</sequence>
<evidence type="ECO:0000259" key="1">
    <source>
        <dbReference type="SMART" id="SM00587"/>
    </source>
</evidence>
<evidence type="ECO:0000313" key="3">
    <source>
        <dbReference type="Proteomes" id="UP000008820"/>
    </source>
</evidence>
<reference evidence="2 3" key="1">
    <citation type="submission" date="2017-06" db="EMBL/GenBank/DDBJ databases">
        <title>Aedes aegypti genome working group (AGWG) sequencing and assembly.</title>
        <authorList>
            <consortium name="Aedes aegypti Genome Working Group (AGWG)"/>
            <person name="Matthews B.J."/>
        </authorList>
    </citation>
    <scope>NUCLEOTIDE SEQUENCE [LARGE SCALE GENOMIC DNA]</scope>
    <source>
        <strain evidence="2 3">LVP_AGWG</strain>
    </source>
</reference>